<keyword evidence="2" id="KW-1185">Reference proteome</keyword>
<evidence type="ECO:0000313" key="2">
    <source>
        <dbReference type="Proteomes" id="UP000054564"/>
    </source>
</evidence>
<evidence type="ECO:0000313" key="1">
    <source>
        <dbReference type="EMBL" id="KNE98512.1"/>
    </source>
</evidence>
<dbReference type="AlphaFoldDB" id="A0A0L0VGV7"/>
<protein>
    <submittedName>
        <fullName evidence="1">Uncharacterized protein</fullName>
    </submittedName>
</protein>
<dbReference type="Proteomes" id="UP000054564">
    <property type="component" value="Unassembled WGS sequence"/>
</dbReference>
<name>A0A0L0VGV7_9BASI</name>
<dbReference type="EMBL" id="AJIL01000056">
    <property type="protein sequence ID" value="KNE98512.1"/>
    <property type="molecule type" value="Genomic_DNA"/>
</dbReference>
<dbReference type="PANTHER" id="PTHR33069">
    <property type="entry name" value="CHROMOSOME 7, WHOLE GENOME SHOTGUN SEQUENCE-RELATED"/>
    <property type="match status" value="1"/>
</dbReference>
<reference evidence="2" key="1">
    <citation type="submission" date="2014-03" db="EMBL/GenBank/DDBJ databases">
        <title>The Genome Sequence of Puccinia striiformis f. sp. tritici PST-78.</title>
        <authorList>
            <consortium name="The Broad Institute Genome Sequencing Platform"/>
            <person name="Cuomo C."/>
            <person name="Hulbert S."/>
            <person name="Chen X."/>
            <person name="Walker B."/>
            <person name="Young S.K."/>
            <person name="Zeng Q."/>
            <person name="Gargeya S."/>
            <person name="Fitzgerald M."/>
            <person name="Haas B."/>
            <person name="Abouelleil A."/>
            <person name="Alvarado L."/>
            <person name="Arachchi H.M."/>
            <person name="Berlin A.M."/>
            <person name="Chapman S.B."/>
            <person name="Goldberg J."/>
            <person name="Griggs A."/>
            <person name="Gujja S."/>
            <person name="Hansen M."/>
            <person name="Howarth C."/>
            <person name="Imamovic A."/>
            <person name="Larimer J."/>
            <person name="McCowan C."/>
            <person name="Montmayeur A."/>
            <person name="Murphy C."/>
            <person name="Neiman D."/>
            <person name="Pearson M."/>
            <person name="Priest M."/>
            <person name="Roberts A."/>
            <person name="Saif S."/>
            <person name="Shea T."/>
            <person name="Sisk P."/>
            <person name="Sykes S."/>
            <person name="Wortman J."/>
            <person name="Nusbaum C."/>
            <person name="Birren B."/>
        </authorList>
    </citation>
    <scope>NUCLEOTIDE SEQUENCE [LARGE SCALE GENOMIC DNA]</scope>
    <source>
        <strain evidence="2">race PST-78</strain>
    </source>
</reference>
<sequence length="510" mass="58250">MASNKPPGWDIFGGGGLARRLTEDPNQFSNEVSGESCKYVAARSIRLVCGRTSREIMAGFIEKGLGGLTLNASENDQLRQQGDLVIKGFGVLAKNHSITRHCPDHPFPYQHRLRKYLPALLHRNRSSDRSHWSLQFLRQKITRHRPDHPFTSRHRVRQCPPDPLDCTNNLNRFHWSAPFLLKEQITSLLELLDPFLLRSQPGPTLKLILKIQAEIDESLNQIKNLFLDFPPCPHIFSPSRVDDGHLQDYKEFRIAGLECQFKDLTRRNQHLFAIAGELIQHMRLSTDDQPQHPNDLYLIKKDITECASDSIEVSQRVIHWIEGSEFDLIQRRWMSNIHHIDQDLAHVVKFTINTRIHSSEATIQLAKKALPLFKLSRLLLKKLSKRGMSREQGIGSDTELCTKQLYELSGFGCMLQSELRGISGYLITSTYPEDHEDLARKLVGLVESIEIVLESPLAVISSHVAPILTANCSIPVQNYYREWLVSWSAQFDVAIGNFKDATELYKNNIS</sequence>
<dbReference type="PANTHER" id="PTHR33069:SF3">
    <property type="entry name" value="DYNEIN HEAVY CHAIN TAIL DOMAIN-CONTAINING PROTEIN"/>
    <property type="match status" value="1"/>
</dbReference>
<accession>A0A0L0VGV7</accession>
<gene>
    <name evidence="1" type="ORF">PSTG_08252</name>
</gene>
<comment type="caution">
    <text evidence="1">The sequence shown here is derived from an EMBL/GenBank/DDBJ whole genome shotgun (WGS) entry which is preliminary data.</text>
</comment>
<organism evidence="1 2">
    <name type="scientific">Puccinia striiformis f. sp. tritici PST-78</name>
    <dbReference type="NCBI Taxonomy" id="1165861"/>
    <lineage>
        <taxon>Eukaryota</taxon>
        <taxon>Fungi</taxon>
        <taxon>Dikarya</taxon>
        <taxon>Basidiomycota</taxon>
        <taxon>Pucciniomycotina</taxon>
        <taxon>Pucciniomycetes</taxon>
        <taxon>Pucciniales</taxon>
        <taxon>Pucciniaceae</taxon>
        <taxon>Puccinia</taxon>
    </lineage>
</organism>
<proteinExistence type="predicted"/>